<organism evidence="1 2">
    <name type="scientific">Sphaerodactylus townsendi</name>
    <dbReference type="NCBI Taxonomy" id="933632"/>
    <lineage>
        <taxon>Eukaryota</taxon>
        <taxon>Metazoa</taxon>
        <taxon>Chordata</taxon>
        <taxon>Craniata</taxon>
        <taxon>Vertebrata</taxon>
        <taxon>Euteleostomi</taxon>
        <taxon>Lepidosauria</taxon>
        <taxon>Squamata</taxon>
        <taxon>Bifurcata</taxon>
        <taxon>Gekkota</taxon>
        <taxon>Sphaerodactylidae</taxon>
        <taxon>Sphaerodactylus</taxon>
    </lineage>
</organism>
<sequence length="1286" mass="143878">MLEVVSNHSSTLTTILDSADLVPSLRAVHCNALKMNCYGLVRLAEAFETEPSKSNLVGLDPKRKSKKSQGTSFLWEEERQHVLQLLTQLLQLDLHRLWTSSIVEEEFVSLMTGCCYHILENPGIGHQKHRPTREAAIHLLGVALRRYDHMLSATLKVTQMLQHFEHVAPVFVEAVSLWIKEYGMRSIVGELLREIGQKCPQELARDTSATKGYASFLTELAEQVPAVVLANMSVLLHHLDGESYGIRNAILAAMAEMLLQVLNGEQLEDAARSTRDQFLDTLQAHTCDVHGLVRSRMLQLFTRIVQQKLSCTDLTELLQKEKEETPGNEGQVQNHSCCYHRQWGTVSNSAFFFTLQLWPIPPEEEWEAMQPELQATREELSWLPAARRGGGRTFEVGDPAQVSDRIIQLLRKSSYKDAVLLVQGAIHCFQETEPFVNCTRTEEEDEEDFLLRLLRTLYTGPQPRGDAQEPIVGAENTEGEEHGAEGQPSSELAKQEMLVQYLQDAYNFSAKITDAMSLISRMMYESSISVVQEAIEFFVIVSQFGIPQAVLGVRRMLPLIWSKEPGIREAVLNAYRRLYLKPSGGSERARAHSLLQSLSLLMVDASLATIQCLGEIISEFVQKDEIKPAVVQLLWEQFTEKSECSALERHAAIMLLGMMARGKPEIVGSNLDILVTVGLDDRVHENYRLAQEVCNAISKITSGQKPALGKSGTPIRLPQSHLLFERLSKAVIMGFVGSSPHWIPFTETAITLIYQLAEEPEEVCTRILQHCSQQTLEKLGEVEGTEAEPGSSPTGGAGDSSHVDALLLTHLVSLAGDVALQQLVHLELAVSAELRRRRILGEEQEMKERTGSNVKDVRIKSTGNETTMEMELGLVGASAEDTEAELIRSICETELLEGKQLLSTFVPLVLKICNNPGHYSDPALSAAAALALGKFCMVSAEFCDAHLRLLFTMMEKSALPSVRANLMIVAGDLAIRFPNQVEPWTPHLYARLRDPCHQVRRTAALVMTHLILKDMVKVKGQVSEMAALLIDPEEEIVALARNFFAELSGKDNAVYNLLPDIISRLSDPDSGIEEQPFRTIMRQLFSYVTKDRQTESLVEKLCQRFRTARTERQHRDLGFCLTLLPLTDRGLRKMQDNFECFGDKLQDAAVYSCFQTALGRLRRLSTKPEMKTLVEEFEQKLQKCHNRGLDSIAESPTESRCPGSNSRPAPQTAKRTATSSRRQRKPDSSFITPQPRVSRAHRKISKQVYVVFSSDEGNSPEEAELSEDETPSKTTPISRASSRRVQ</sequence>
<comment type="caution">
    <text evidence="1">The sequence shown here is derived from an EMBL/GenBank/DDBJ whole genome shotgun (WGS) entry which is preliminary data.</text>
</comment>
<reference evidence="1" key="1">
    <citation type="submission" date="2021-08" db="EMBL/GenBank/DDBJ databases">
        <title>The first chromosome-level gecko genome reveals the dynamic sex chromosomes of Neotropical dwarf geckos (Sphaerodactylidae: Sphaerodactylus).</title>
        <authorList>
            <person name="Pinto B.J."/>
            <person name="Keating S.E."/>
            <person name="Gamble T."/>
        </authorList>
    </citation>
    <scope>NUCLEOTIDE SEQUENCE</scope>
    <source>
        <strain evidence="1">TG3544</strain>
    </source>
</reference>
<gene>
    <name evidence="1" type="ORF">K3G42_025334</name>
</gene>
<protein>
    <submittedName>
        <fullName evidence="1">Uncharacterized protein</fullName>
    </submittedName>
</protein>
<dbReference type="Proteomes" id="UP000827872">
    <property type="component" value="Linkage Group LG07"/>
</dbReference>
<name>A0ACB8ES41_9SAUR</name>
<evidence type="ECO:0000313" key="2">
    <source>
        <dbReference type="Proteomes" id="UP000827872"/>
    </source>
</evidence>
<accession>A0ACB8ES41</accession>
<dbReference type="EMBL" id="CM037620">
    <property type="protein sequence ID" value="KAH7995410.1"/>
    <property type="molecule type" value="Genomic_DNA"/>
</dbReference>
<proteinExistence type="predicted"/>
<keyword evidence="2" id="KW-1185">Reference proteome</keyword>
<evidence type="ECO:0000313" key="1">
    <source>
        <dbReference type="EMBL" id="KAH7995410.1"/>
    </source>
</evidence>